<feature type="non-terminal residue" evidence="2">
    <location>
        <position position="1"/>
    </location>
</feature>
<feature type="non-terminal residue" evidence="2">
    <location>
        <position position="193"/>
    </location>
</feature>
<gene>
    <name evidence="2" type="ORF">g.1203</name>
</gene>
<organism evidence="2">
    <name type="scientific">Cuerna arida</name>
    <dbReference type="NCBI Taxonomy" id="1464854"/>
    <lineage>
        <taxon>Eukaryota</taxon>
        <taxon>Metazoa</taxon>
        <taxon>Ecdysozoa</taxon>
        <taxon>Arthropoda</taxon>
        <taxon>Hexapoda</taxon>
        <taxon>Insecta</taxon>
        <taxon>Pterygota</taxon>
        <taxon>Neoptera</taxon>
        <taxon>Paraneoptera</taxon>
        <taxon>Hemiptera</taxon>
        <taxon>Auchenorrhyncha</taxon>
        <taxon>Membracoidea</taxon>
        <taxon>Cicadellidae</taxon>
        <taxon>Cicadellinae</taxon>
        <taxon>Proconiini</taxon>
        <taxon>Cuerna</taxon>
    </lineage>
</organism>
<accession>A0A1B6GAF9</accession>
<feature type="domain" description="Anillin homology" evidence="1">
    <location>
        <begin position="150"/>
        <end position="192"/>
    </location>
</feature>
<dbReference type="InterPro" id="IPR012966">
    <property type="entry name" value="AHD"/>
</dbReference>
<dbReference type="PANTHER" id="PTHR21538">
    <property type="entry name" value="ANILLIN/RHOTEKIN RTKN"/>
    <property type="match status" value="1"/>
</dbReference>
<sequence length="193" mass="21592">TKNETTEINCGNNDESTTLLHTVSLYRKQQNQSSSSSNNTPVKVVIEQKIVVERNSDDECDVDEQIERKIVELSNEVTKQQTIIAQTSQALNFCCSRIEFSGSSEHVEAEKLLLVASHKRQALINEIQRLKIEKTVRPLNRDGKIEDEFGTLTVSNIRIPLKATYCKALKSVGGKGHHIICLLRCGENIVASQ</sequence>
<reference evidence="2" key="1">
    <citation type="submission" date="2015-11" db="EMBL/GenBank/DDBJ databases">
        <title>De novo transcriptome assembly of four potential Pierce s Disease insect vectors from Arizona vineyards.</title>
        <authorList>
            <person name="Tassone E.E."/>
        </authorList>
    </citation>
    <scope>NUCLEOTIDE SEQUENCE</scope>
</reference>
<dbReference type="InterPro" id="IPR051364">
    <property type="entry name" value="Cytokinesis/Rho-signaling"/>
</dbReference>
<dbReference type="GO" id="GO:0031106">
    <property type="term" value="P:septin ring organization"/>
    <property type="evidence" value="ECO:0007669"/>
    <property type="project" value="TreeGrafter"/>
</dbReference>
<dbReference type="PANTHER" id="PTHR21538:SF23">
    <property type="entry name" value="ANILLIN"/>
    <property type="match status" value="1"/>
</dbReference>
<dbReference type="GO" id="GO:0000915">
    <property type="term" value="P:actomyosin contractile ring assembly"/>
    <property type="evidence" value="ECO:0007669"/>
    <property type="project" value="TreeGrafter"/>
</dbReference>
<dbReference type="GO" id="GO:0000281">
    <property type="term" value="P:mitotic cytokinesis"/>
    <property type="evidence" value="ECO:0007669"/>
    <property type="project" value="TreeGrafter"/>
</dbReference>
<evidence type="ECO:0000259" key="1">
    <source>
        <dbReference type="Pfam" id="PF08174"/>
    </source>
</evidence>
<dbReference type="AlphaFoldDB" id="A0A1B6GAF9"/>
<evidence type="ECO:0000313" key="2">
    <source>
        <dbReference type="EMBL" id="JAS59273.1"/>
    </source>
</evidence>
<dbReference type="GO" id="GO:0005826">
    <property type="term" value="C:actomyosin contractile ring"/>
    <property type="evidence" value="ECO:0007669"/>
    <property type="project" value="TreeGrafter"/>
</dbReference>
<name>A0A1B6GAF9_9HEMI</name>
<dbReference type="EMBL" id="GECZ01010496">
    <property type="protein sequence ID" value="JAS59273.1"/>
    <property type="molecule type" value="Transcribed_RNA"/>
</dbReference>
<proteinExistence type="predicted"/>
<protein>
    <recommendedName>
        <fullName evidence="1">Anillin homology domain-containing protein</fullName>
    </recommendedName>
</protein>
<dbReference type="Pfam" id="PF08174">
    <property type="entry name" value="Anillin"/>
    <property type="match status" value="1"/>
</dbReference>